<evidence type="ECO:0000256" key="1">
    <source>
        <dbReference type="SAM" id="Phobius"/>
    </source>
</evidence>
<feature type="transmembrane region" description="Helical" evidence="1">
    <location>
        <begin position="35"/>
        <end position="56"/>
    </location>
</feature>
<evidence type="ECO:0000313" key="2">
    <source>
        <dbReference type="EMBL" id="PJK16927.1"/>
    </source>
</evidence>
<dbReference type="InterPro" id="IPR031876">
    <property type="entry name" value="DUF4760"/>
</dbReference>
<reference evidence="2 3" key="1">
    <citation type="submission" date="2017-10" db="EMBL/GenBank/DDBJ databases">
        <title>Draft genome of Chryseomicrobium casticus sp. nov.</title>
        <authorList>
            <person name="Chakraborty R."/>
            <person name="Saha T."/>
        </authorList>
    </citation>
    <scope>NUCLEOTIDE SEQUENCE [LARGE SCALE GENOMIC DNA]</scope>
    <source>
        <strain evidence="2 3">ET03</strain>
    </source>
</reference>
<comment type="caution">
    <text evidence="2">The sequence shown here is derived from an EMBL/GenBank/DDBJ whole genome shotgun (WGS) entry which is preliminary data.</text>
</comment>
<keyword evidence="1" id="KW-1133">Transmembrane helix</keyword>
<dbReference type="EMBL" id="PCGR01000002">
    <property type="protein sequence ID" value="PJK16927.1"/>
    <property type="molecule type" value="Genomic_DNA"/>
</dbReference>
<proteinExistence type="predicted"/>
<evidence type="ECO:0000313" key="3">
    <source>
        <dbReference type="Proteomes" id="UP000228680"/>
    </source>
</evidence>
<protein>
    <submittedName>
        <fullName evidence="2">Uncharacterized protein</fullName>
    </submittedName>
</protein>
<feature type="transmembrane region" description="Helical" evidence="1">
    <location>
        <begin position="6"/>
        <end position="23"/>
    </location>
</feature>
<name>A0A2M9F0D8_9BACL</name>
<dbReference type="Proteomes" id="UP000228680">
    <property type="component" value="Unassembled WGS sequence"/>
</dbReference>
<keyword evidence="3" id="KW-1185">Reference proteome</keyword>
<keyword evidence="1" id="KW-0812">Transmembrane</keyword>
<gene>
    <name evidence="2" type="ORF">CQS04_07170</name>
</gene>
<organism evidence="2 3">
    <name type="scientific">Chryseomicrobium excrementi</name>
    <dbReference type="NCBI Taxonomy" id="2041346"/>
    <lineage>
        <taxon>Bacteria</taxon>
        <taxon>Bacillati</taxon>
        <taxon>Bacillota</taxon>
        <taxon>Bacilli</taxon>
        <taxon>Bacillales</taxon>
        <taxon>Caryophanaceae</taxon>
        <taxon>Chryseomicrobium</taxon>
    </lineage>
</organism>
<keyword evidence="1" id="KW-0472">Membrane</keyword>
<accession>A0A2M9F0D8</accession>
<dbReference type="AlphaFoldDB" id="A0A2M9F0D8"/>
<sequence>MLRSRILAYILMTISILLALWLFRDDLFIVTNKVNLNLIVGMAAIASGVSGVIMSFSSKRTALFEAVREYYQTGDTPEMIDNRNKIYAAGNGEIELDIKAASEICSFFNFWGMMVRKKFLPIWVFKSASGPSIVRLYIILEDFITERRKTNNEYYALEFEYLIKRIKNKYNIKDMKHTIEAKEILDESLENQSITPL</sequence>
<dbReference type="Pfam" id="PF15956">
    <property type="entry name" value="DUF4760"/>
    <property type="match status" value="1"/>
</dbReference>